<keyword evidence="1" id="KW-0732">Signal</keyword>
<dbReference type="RefSeq" id="WP_176004316.1">
    <property type="nucleotide sequence ID" value="NZ_JABWMI010000002.1"/>
</dbReference>
<dbReference type="SUPFAM" id="SSF53187">
    <property type="entry name" value="Zn-dependent exopeptidases"/>
    <property type="match status" value="1"/>
</dbReference>
<name>A0A7Y8XZ66_9FLAO</name>
<sequence length="339" mass="38304">MKKYLILGVALLALSCKSTKSDLNSEATVSKYMNTITSDELKKHLTIIASDEMQGRETGSEGQKKAGRYMISQYEANKIPFPKGAKDYYQHIPAAFLNAKYNENLPDSENIWAFIEGTEKPEEIVVISAHYDHVGMKNGEIYNGADDDGTGTVALMEIAQAFQKAKKDGNGPKRSILILHVTGEEHGLHGSRYYSENPLFALDKTVADVNIDMIGRRDDPHSKTNDYIYVIGADRLSSDLDKIVREQNDKFIKMDLDFKFNDRNDPNRFYNRSDHYNFAKHGIPSVFFFSGVHADYHKPGDDVEKIEFDALTRRAQLAFVTAWEIANRTEKLVVDKSGE</sequence>
<dbReference type="PROSITE" id="PS51257">
    <property type="entry name" value="PROKAR_LIPOPROTEIN"/>
    <property type="match status" value="1"/>
</dbReference>
<feature type="chain" id="PRO_5030530130" evidence="1">
    <location>
        <begin position="21"/>
        <end position="339"/>
    </location>
</feature>
<feature type="domain" description="Peptidase M28" evidence="2">
    <location>
        <begin position="110"/>
        <end position="318"/>
    </location>
</feature>
<evidence type="ECO:0000256" key="1">
    <source>
        <dbReference type="SAM" id="SignalP"/>
    </source>
</evidence>
<accession>A0A7Y8XZ66</accession>
<dbReference type="PANTHER" id="PTHR12147:SF26">
    <property type="entry name" value="PEPTIDASE M28 DOMAIN-CONTAINING PROTEIN"/>
    <property type="match status" value="1"/>
</dbReference>
<evidence type="ECO:0000313" key="3">
    <source>
        <dbReference type="EMBL" id="NYA69490.1"/>
    </source>
</evidence>
<dbReference type="Pfam" id="PF04389">
    <property type="entry name" value="Peptidase_M28"/>
    <property type="match status" value="1"/>
</dbReference>
<gene>
    <name evidence="3" type="ORF">HZF10_01050</name>
</gene>
<dbReference type="AlphaFoldDB" id="A0A7Y8XZ66"/>
<dbReference type="PROSITE" id="PS00018">
    <property type="entry name" value="EF_HAND_1"/>
    <property type="match status" value="1"/>
</dbReference>
<dbReference type="InterPro" id="IPR045175">
    <property type="entry name" value="M28_fam"/>
</dbReference>
<protein>
    <submittedName>
        <fullName evidence="3">M28 family peptidase</fullName>
    </submittedName>
</protein>
<evidence type="ECO:0000313" key="4">
    <source>
        <dbReference type="Proteomes" id="UP000535020"/>
    </source>
</evidence>
<feature type="signal peptide" evidence="1">
    <location>
        <begin position="1"/>
        <end position="20"/>
    </location>
</feature>
<organism evidence="3 4">
    <name type="scientific">Flavobacterium agri</name>
    <dbReference type="NCBI Taxonomy" id="2743471"/>
    <lineage>
        <taxon>Bacteria</taxon>
        <taxon>Pseudomonadati</taxon>
        <taxon>Bacteroidota</taxon>
        <taxon>Flavobacteriia</taxon>
        <taxon>Flavobacteriales</taxon>
        <taxon>Flavobacteriaceae</taxon>
        <taxon>Flavobacterium</taxon>
    </lineage>
</organism>
<keyword evidence="4" id="KW-1185">Reference proteome</keyword>
<proteinExistence type="predicted"/>
<comment type="caution">
    <text evidence="3">The sequence shown here is derived from an EMBL/GenBank/DDBJ whole genome shotgun (WGS) entry which is preliminary data.</text>
</comment>
<dbReference type="GO" id="GO:0006508">
    <property type="term" value="P:proteolysis"/>
    <property type="evidence" value="ECO:0007669"/>
    <property type="project" value="InterPro"/>
</dbReference>
<reference evidence="3 4" key="1">
    <citation type="submission" date="2020-07" db="EMBL/GenBank/DDBJ databases">
        <authorList>
            <person name="Sun Q."/>
        </authorList>
    </citation>
    <scope>NUCLEOTIDE SEQUENCE [LARGE SCALE GENOMIC DNA]</scope>
    <source>
        <strain evidence="3 4">MAH-1</strain>
    </source>
</reference>
<dbReference type="Proteomes" id="UP000535020">
    <property type="component" value="Unassembled WGS sequence"/>
</dbReference>
<dbReference type="EMBL" id="JACBJI010000001">
    <property type="protein sequence ID" value="NYA69490.1"/>
    <property type="molecule type" value="Genomic_DNA"/>
</dbReference>
<dbReference type="Gene3D" id="3.40.630.10">
    <property type="entry name" value="Zn peptidases"/>
    <property type="match status" value="1"/>
</dbReference>
<dbReference type="InterPro" id="IPR007484">
    <property type="entry name" value="Peptidase_M28"/>
</dbReference>
<dbReference type="PANTHER" id="PTHR12147">
    <property type="entry name" value="METALLOPEPTIDASE M28 FAMILY MEMBER"/>
    <property type="match status" value="1"/>
</dbReference>
<evidence type="ECO:0000259" key="2">
    <source>
        <dbReference type="Pfam" id="PF04389"/>
    </source>
</evidence>
<dbReference type="GO" id="GO:0008235">
    <property type="term" value="F:metalloexopeptidase activity"/>
    <property type="evidence" value="ECO:0007669"/>
    <property type="project" value="InterPro"/>
</dbReference>
<dbReference type="InterPro" id="IPR018247">
    <property type="entry name" value="EF_Hand_1_Ca_BS"/>
</dbReference>